<comment type="caution">
    <text evidence="1">The sequence shown here is derived from an EMBL/GenBank/DDBJ whole genome shotgun (WGS) entry which is preliminary data.</text>
</comment>
<evidence type="ECO:0000313" key="2">
    <source>
        <dbReference type="Proteomes" id="UP000540014"/>
    </source>
</evidence>
<dbReference type="EMBL" id="JABAFR010000005">
    <property type="protein sequence ID" value="NME43797.1"/>
    <property type="molecule type" value="Genomic_DNA"/>
</dbReference>
<sequence length="165" mass="18809">MKKKKQKVLILLSIVAVIAIAISTYSFLSSKDEKEAIVNEIYEQFELKKSEEELNNQSGIILESTNFIKEFNTSFGKKVDIKVENIKGKEAILKITSPDLFTILSQNGEERYILESLKDKNCPYIENKVTITFESIDGEININENTELINAIYGNALKYFEEKGI</sequence>
<protein>
    <submittedName>
        <fullName evidence="1">Uncharacterized protein</fullName>
    </submittedName>
</protein>
<proteinExistence type="predicted"/>
<evidence type="ECO:0000313" key="1">
    <source>
        <dbReference type="EMBL" id="NME43797.1"/>
    </source>
</evidence>
<dbReference type="RefSeq" id="WP_168964792.1">
    <property type="nucleotide sequence ID" value="NZ_JABAFR010000005.1"/>
</dbReference>
<gene>
    <name evidence="1" type="ORF">HF861_02730</name>
</gene>
<organism evidence="1 2">
    <name type="scientific">Faecalicoccus pleomorphus</name>
    <dbReference type="NCBI Taxonomy" id="1323"/>
    <lineage>
        <taxon>Bacteria</taxon>
        <taxon>Bacillati</taxon>
        <taxon>Bacillota</taxon>
        <taxon>Erysipelotrichia</taxon>
        <taxon>Erysipelotrichales</taxon>
        <taxon>Erysipelotrichaceae</taxon>
        <taxon>Faecalicoccus</taxon>
    </lineage>
</organism>
<dbReference type="AlphaFoldDB" id="A0A7X9NGF4"/>
<dbReference type="Proteomes" id="UP000540014">
    <property type="component" value="Unassembled WGS sequence"/>
</dbReference>
<reference evidence="1 2" key="1">
    <citation type="submission" date="2020-04" db="EMBL/GenBank/DDBJ databases">
        <authorList>
            <person name="Hitch T.C.A."/>
            <person name="Wylensek D."/>
            <person name="Clavel T."/>
        </authorList>
    </citation>
    <scope>NUCLEOTIDE SEQUENCE [LARGE SCALE GENOMIC DNA]</scope>
    <source>
        <strain evidence="1 2">BSM-383-APC-22F</strain>
    </source>
</reference>
<name>A0A7X9NGF4_9FIRM</name>
<accession>A0A7X9NGF4</accession>